<keyword evidence="8" id="KW-0414">Isoprene biosynthesis</keyword>
<dbReference type="InterPro" id="IPR008949">
    <property type="entry name" value="Isoprenoid_synthase_dom_sf"/>
</dbReference>
<dbReference type="InterPro" id="IPR053378">
    <property type="entry name" value="Prenyl_diphosphate_synthase"/>
</dbReference>
<accession>A0A6F8ZFE4</accession>
<keyword evidence="5 12" id="KW-0808">Transferase</keyword>
<evidence type="ECO:0000256" key="5">
    <source>
        <dbReference type="ARBA" id="ARBA00022679"/>
    </source>
</evidence>
<evidence type="ECO:0000256" key="12">
    <source>
        <dbReference type="RuleBase" id="RU004466"/>
    </source>
</evidence>
<evidence type="ECO:0000256" key="1">
    <source>
        <dbReference type="ARBA" id="ARBA00001946"/>
    </source>
</evidence>
<dbReference type="PROSITE" id="PS00444">
    <property type="entry name" value="POLYPRENYL_SYNTHASE_2"/>
    <property type="match status" value="1"/>
</dbReference>
<dbReference type="KEGG" id="hfv:R50_1148"/>
<proteinExistence type="inferred from homology"/>
<evidence type="ECO:0000313" key="14">
    <source>
        <dbReference type="Proteomes" id="UP000503399"/>
    </source>
</evidence>
<name>A0A6F8ZFE4_9FIRM</name>
<evidence type="ECO:0000256" key="10">
    <source>
        <dbReference type="ARBA" id="ARBA00032873"/>
    </source>
</evidence>
<dbReference type="SFLD" id="SFLDS00005">
    <property type="entry name" value="Isoprenoid_Synthase_Type_I"/>
    <property type="match status" value="1"/>
</dbReference>
<evidence type="ECO:0000256" key="9">
    <source>
        <dbReference type="ARBA" id="ARBA00032380"/>
    </source>
</evidence>
<organism evidence="13 14">
    <name type="scientific">Candidatus Hydrogenisulfobacillus filiaventi</name>
    <dbReference type="NCBI Taxonomy" id="2707344"/>
    <lineage>
        <taxon>Bacteria</taxon>
        <taxon>Bacillati</taxon>
        <taxon>Bacillota</taxon>
        <taxon>Clostridia</taxon>
        <taxon>Eubacteriales</taxon>
        <taxon>Clostridiales Family XVII. Incertae Sedis</taxon>
        <taxon>Candidatus Hydrogenisulfobacillus</taxon>
    </lineage>
</organism>
<keyword evidence="14" id="KW-1185">Reference proteome</keyword>
<dbReference type="Pfam" id="PF00348">
    <property type="entry name" value="polyprenyl_synt"/>
    <property type="match status" value="1"/>
</dbReference>
<evidence type="ECO:0000256" key="7">
    <source>
        <dbReference type="ARBA" id="ARBA00022842"/>
    </source>
</evidence>
<sequence>MTADWDGAAWSRERVSLVNRWLEEAVERRAGGTRIREAMHYALMAGGKRLRPLLVLAAGEAMDPRSERWREPAVAVEFIHTYSLIHDDLPAMDDDDLRRGRPTCHKVFGEAQAILAGDALLTEAFGVLAEARAQWPAAAVADAVALLAEAAGARGLVDGQARDLAAEGQAVGLADLEAIHRRKTGALITAAARLPAVLAGQAAWDAALGAYGRHVGLAFQIADDILNVVGDPKMLGKPTGTDDAHDKATYPRLLGLEGARRRAEDEVAAARASLEGLRGTEALIWLATAAVDRER</sequence>
<reference evidence="13 14" key="1">
    <citation type="submission" date="2020-02" db="EMBL/GenBank/DDBJ databases">
        <authorList>
            <person name="Hogendoorn C."/>
        </authorList>
    </citation>
    <scope>NUCLEOTIDE SEQUENCE [LARGE SCALE GENOMIC DNA]</scope>
    <source>
        <strain evidence="13">R501</strain>
    </source>
</reference>
<dbReference type="PANTHER" id="PTHR43281:SF1">
    <property type="entry name" value="FARNESYL DIPHOSPHATE SYNTHASE"/>
    <property type="match status" value="1"/>
</dbReference>
<dbReference type="GO" id="GO:0004337">
    <property type="term" value="F:(2E,6E)-farnesyl diphosphate synthase activity"/>
    <property type="evidence" value="ECO:0007669"/>
    <property type="project" value="UniProtKB-EC"/>
</dbReference>
<dbReference type="GO" id="GO:0016114">
    <property type="term" value="P:terpenoid biosynthetic process"/>
    <property type="evidence" value="ECO:0007669"/>
    <property type="project" value="UniProtKB-ARBA"/>
</dbReference>
<evidence type="ECO:0000256" key="3">
    <source>
        <dbReference type="ARBA" id="ARBA00012439"/>
    </source>
</evidence>
<dbReference type="NCBIfam" id="NF045485">
    <property type="entry name" value="FPPsyn"/>
    <property type="match status" value="1"/>
</dbReference>
<dbReference type="EC" id="2.5.1.10" evidence="3"/>
<evidence type="ECO:0000256" key="2">
    <source>
        <dbReference type="ARBA" id="ARBA00006706"/>
    </source>
</evidence>
<dbReference type="EMBL" id="LR778114">
    <property type="protein sequence ID" value="CAB1128654.1"/>
    <property type="molecule type" value="Genomic_DNA"/>
</dbReference>
<dbReference type="CDD" id="cd00685">
    <property type="entry name" value="Trans_IPPS_HT"/>
    <property type="match status" value="1"/>
</dbReference>
<dbReference type="InterPro" id="IPR000092">
    <property type="entry name" value="Polyprenyl_synt"/>
</dbReference>
<dbReference type="Proteomes" id="UP000503399">
    <property type="component" value="Chromosome"/>
</dbReference>
<dbReference type="PROSITE" id="PS00723">
    <property type="entry name" value="POLYPRENYL_SYNTHASE_1"/>
    <property type="match status" value="1"/>
</dbReference>
<dbReference type="SFLD" id="SFLDG01017">
    <property type="entry name" value="Polyprenyl_Transferase_Like"/>
    <property type="match status" value="1"/>
</dbReference>
<protein>
    <recommendedName>
        <fullName evidence="4">Farnesyl diphosphate synthase</fullName>
        <ecNumber evidence="3">2.5.1.10</ecNumber>
    </recommendedName>
    <alternativeName>
        <fullName evidence="10">(2E,6E)-farnesyl diphosphate synthase</fullName>
    </alternativeName>
    <alternativeName>
        <fullName evidence="9">Geranyltranstransferase</fullName>
    </alternativeName>
</protein>
<comment type="cofactor">
    <cofactor evidence="1">
        <name>Mg(2+)</name>
        <dbReference type="ChEBI" id="CHEBI:18420"/>
    </cofactor>
</comment>
<dbReference type="InterPro" id="IPR033749">
    <property type="entry name" value="Polyprenyl_synt_CS"/>
</dbReference>
<keyword evidence="6" id="KW-0479">Metal-binding</keyword>
<dbReference type="SUPFAM" id="SSF48576">
    <property type="entry name" value="Terpenoid synthases"/>
    <property type="match status" value="1"/>
</dbReference>
<evidence type="ECO:0000256" key="8">
    <source>
        <dbReference type="ARBA" id="ARBA00023229"/>
    </source>
</evidence>
<evidence type="ECO:0000256" key="6">
    <source>
        <dbReference type="ARBA" id="ARBA00022723"/>
    </source>
</evidence>
<dbReference type="GO" id="GO:0046872">
    <property type="term" value="F:metal ion binding"/>
    <property type="evidence" value="ECO:0007669"/>
    <property type="project" value="UniProtKB-KW"/>
</dbReference>
<dbReference type="AlphaFoldDB" id="A0A6F8ZFE4"/>
<dbReference type="PANTHER" id="PTHR43281">
    <property type="entry name" value="FARNESYL DIPHOSPHATE SYNTHASE"/>
    <property type="match status" value="1"/>
</dbReference>
<dbReference type="FunFam" id="1.10.600.10:FF:000001">
    <property type="entry name" value="Geranylgeranyl diphosphate synthase"/>
    <property type="match status" value="1"/>
</dbReference>
<evidence type="ECO:0000313" key="13">
    <source>
        <dbReference type="EMBL" id="CAB1128654.1"/>
    </source>
</evidence>
<evidence type="ECO:0000256" key="4">
    <source>
        <dbReference type="ARBA" id="ARBA00015100"/>
    </source>
</evidence>
<evidence type="ECO:0000256" key="11">
    <source>
        <dbReference type="ARBA" id="ARBA00049399"/>
    </source>
</evidence>
<comment type="catalytic activity">
    <reaction evidence="11">
        <text>isopentenyl diphosphate + (2E)-geranyl diphosphate = (2E,6E)-farnesyl diphosphate + diphosphate</text>
        <dbReference type="Rhea" id="RHEA:19361"/>
        <dbReference type="ChEBI" id="CHEBI:33019"/>
        <dbReference type="ChEBI" id="CHEBI:58057"/>
        <dbReference type="ChEBI" id="CHEBI:128769"/>
        <dbReference type="ChEBI" id="CHEBI:175763"/>
        <dbReference type="EC" id="2.5.1.10"/>
    </reaction>
</comment>
<gene>
    <name evidence="13" type="primary">ispA</name>
    <name evidence="13" type="ORF">R50_1148</name>
</gene>
<comment type="similarity">
    <text evidence="2 12">Belongs to the FPP/GGPP synthase family.</text>
</comment>
<keyword evidence="7" id="KW-0460">Magnesium</keyword>
<dbReference type="GO" id="GO:0005737">
    <property type="term" value="C:cytoplasm"/>
    <property type="evidence" value="ECO:0007669"/>
    <property type="project" value="UniProtKB-ARBA"/>
</dbReference>
<dbReference type="Gene3D" id="1.10.600.10">
    <property type="entry name" value="Farnesyl Diphosphate Synthase"/>
    <property type="match status" value="1"/>
</dbReference>